<dbReference type="PANTHER" id="PTHR10048:SF22">
    <property type="entry name" value="PHOSPHATIDYLINOSITOL 4-KINASE BETA"/>
    <property type="match status" value="1"/>
</dbReference>
<dbReference type="Gene3D" id="1.10.1070.11">
    <property type="entry name" value="Phosphatidylinositol 3-/4-kinase, catalytic domain"/>
    <property type="match status" value="1"/>
</dbReference>
<dbReference type="PROSITE" id="PS00915">
    <property type="entry name" value="PI3_4_KINASE_1"/>
    <property type="match status" value="1"/>
</dbReference>
<dbReference type="InParanoid" id="C5L239"/>
<dbReference type="FunFam" id="1.10.1070.11:FF:000016">
    <property type="entry name" value="PIK1p Phosphatidylinositol 4-kinase"/>
    <property type="match status" value="1"/>
</dbReference>
<dbReference type="Pfam" id="PF00454">
    <property type="entry name" value="PI3_PI4_kinase"/>
    <property type="match status" value="1"/>
</dbReference>
<dbReference type="EC" id="2.7.1.67" evidence="2"/>
<gene>
    <name evidence="8" type="ORF">Pmar_PMAR009729</name>
</gene>
<dbReference type="GO" id="GO:0004430">
    <property type="term" value="F:1-phosphatidylinositol 4-kinase activity"/>
    <property type="evidence" value="ECO:0007669"/>
    <property type="project" value="UniProtKB-EC"/>
</dbReference>
<feature type="domain" description="PI3K/PI4K catalytic" evidence="6">
    <location>
        <begin position="481"/>
        <end position="752"/>
    </location>
</feature>
<dbReference type="GO" id="GO:0005737">
    <property type="term" value="C:cytoplasm"/>
    <property type="evidence" value="ECO:0007669"/>
    <property type="project" value="TreeGrafter"/>
</dbReference>
<name>C5L239_PERM5</name>
<keyword evidence="3" id="KW-0808">Transferase</keyword>
<proteinExistence type="predicted"/>
<evidence type="ECO:0000256" key="1">
    <source>
        <dbReference type="ARBA" id="ARBA00001686"/>
    </source>
</evidence>
<feature type="compositionally biased region" description="Low complexity" evidence="5">
    <location>
        <begin position="286"/>
        <end position="304"/>
    </location>
</feature>
<dbReference type="RefSeq" id="XP_002777416.1">
    <property type="nucleotide sequence ID" value="XM_002777370.1"/>
</dbReference>
<evidence type="ECO:0000259" key="7">
    <source>
        <dbReference type="PROSITE" id="PS51545"/>
    </source>
</evidence>
<dbReference type="Proteomes" id="UP000007800">
    <property type="component" value="Unassembled WGS sequence"/>
</dbReference>
<dbReference type="SUPFAM" id="SSF56112">
    <property type="entry name" value="Protein kinase-like (PK-like)"/>
    <property type="match status" value="1"/>
</dbReference>
<dbReference type="InterPro" id="IPR042236">
    <property type="entry name" value="PI3K_accessory_sf"/>
</dbReference>
<feature type="region of interest" description="Disordered" evidence="5">
    <location>
        <begin position="1"/>
        <end position="27"/>
    </location>
</feature>
<feature type="region of interest" description="Disordered" evidence="5">
    <location>
        <begin position="281"/>
        <end position="350"/>
    </location>
</feature>
<dbReference type="OrthoDB" id="10264149at2759"/>
<sequence>MSSSSSSTITTRGDVSSGEAGTHDSTKDASLGSLLRLFKSEVFDAYYHMHYLHTMTSQGVNDYLVNELYKVNDKYIDFYLPQLVYSSLKRINTSSLHTFLLDKAAQRMGFALKLHWLYQAVIEDGGKVTGTEIHEASLRLCQECEMAVVNSGLAPSVATARKKQSNAALTRGDSKLQKHQLKHKYQQQQKGTITTTAQVMGRAGASGGGIVSSQDSIQSTPPPPSPSSSSNDLHSPIDESVASVAPVIGSSNNNNNNNRVHSHHYEHNNNIITEGEGIVRSSSNPELSTVTVTQQQQQQQQEQLVVEEQDIVLEEEGEKDDEEEEDKKRSLSSSSVVSATVADRKESGSIQPREVVSLQESLEALRRLSRSARTEACPYLNRISTMSIYAELGDPETSIDRYIAVSGITTLHTTTSSDNNKDCNMGRGGNESDEDIKHLDGEMEKFLLKQLRCDYFNNQNTFVAALCRLSCLLVRKCIWGEPFREKKARIRANSVYGCLESWNAVQVMVKGGDDVRQEVLAGQLVRVLQMIFEEARLPLWLKPYETIVVDANSGLMEMLTDTISIDALKKEFPDKSLDDIFRMAFSDSRDTLDKARNNFIESLAAYSLFSYFLAVRDRHNGNLLLDREGHLIHIDFGYMLSNAPGNFAFETAPFKLTQEYIDVIGGEDSDKFEYFRTLVIRGFLEARKHRDRLILLVRMLAESGCKMDCLTAGGAPQNTLKHMDDRFFGHLTEEACIEKIVVLIDNSVNNWRTIQYDNFQRITNGIL</sequence>
<evidence type="ECO:0000313" key="8">
    <source>
        <dbReference type="EMBL" id="EER09232.1"/>
    </source>
</evidence>
<feature type="domain" description="PIK helical" evidence="7">
    <location>
        <begin position="1"/>
        <end position="143"/>
    </location>
</feature>
<keyword evidence="9" id="KW-1185">Reference proteome</keyword>
<feature type="compositionally biased region" description="Acidic residues" evidence="5">
    <location>
        <begin position="305"/>
        <end position="325"/>
    </location>
</feature>
<dbReference type="GeneID" id="9065573"/>
<accession>C5L239</accession>
<dbReference type="Gene3D" id="3.30.1010.10">
    <property type="entry name" value="Phosphatidylinositol 3-kinase Catalytic Subunit, Chain A, domain 4"/>
    <property type="match status" value="1"/>
</dbReference>
<dbReference type="Gene3D" id="1.25.40.70">
    <property type="entry name" value="Phosphatidylinositol 3-kinase, accessory domain (PIK)"/>
    <property type="match status" value="1"/>
</dbReference>
<dbReference type="PROSITE" id="PS51545">
    <property type="entry name" value="PIK_HELICAL"/>
    <property type="match status" value="1"/>
</dbReference>
<dbReference type="InterPro" id="IPR016024">
    <property type="entry name" value="ARM-type_fold"/>
</dbReference>
<evidence type="ECO:0000256" key="3">
    <source>
        <dbReference type="ARBA" id="ARBA00022679"/>
    </source>
</evidence>
<dbReference type="SUPFAM" id="SSF48371">
    <property type="entry name" value="ARM repeat"/>
    <property type="match status" value="1"/>
</dbReference>
<dbReference type="AlphaFoldDB" id="C5L239"/>
<dbReference type="GO" id="GO:0046854">
    <property type="term" value="P:phosphatidylinositol phosphate biosynthetic process"/>
    <property type="evidence" value="ECO:0007669"/>
    <property type="project" value="InterPro"/>
</dbReference>
<evidence type="ECO:0000259" key="6">
    <source>
        <dbReference type="PROSITE" id="PS50290"/>
    </source>
</evidence>
<dbReference type="FunCoup" id="C5L239">
    <property type="interactions" value="17"/>
</dbReference>
<dbReference type="GO" id="GO:0048015">
    <property type="term" value="P:phosphatidylinositol-mediated signaling"/>
    <property type="evidence" value="ECO:0007669"/>
    <property type="project" value="TreeGrafter"/>
</dbReference>
<keyword evidence="4 8" id="KW-0418">Kinase</keyword>
<dbReference type="InterPro" id="IPR057754">
    <property type="entry name" value="PI4-kinase_beta/PIK1_cat"/>
</dbReference>
<evidence type="ECO:0000256" key="5">
    <source>
        <dbReference type="SAM" id="MobiDB-lite"/>
    </source>
</evidence>
<dbReference type="PANTHER" id="PTHR10048">
    <property type="entry name" value="PHOSPHATIDYLINOSITOL KINASE"/>
    <property type="match status" value="1"/>
</dbReference>
<dbReference type="Pfam" id="PF21245">
    <property type="entry name" value="PI4KB-PIK1_PIK"/>
    <property type="match status" value="1"/>
</dbReference>
<comment type="catalytic activity">
    <reaction evidence="1">
        <text>a 1,2-diacyl-sn-glycero-3-phospho-(1D-myo-inositol) + ATP = a 1,2-diacyl-sn-glycero-3-phospho-(1D-myo-inositol 4-phosphate) + ADP + H(+)</text>
        <dbReference type="Rhea" id="RHEA:19877"/>
        <dbReference type="ChEBI" id="CHEBI:15378"/>
        <dbReference type="ChEBI" id="CHEBI:30616"/>
        <dbReference type="ChEBI" id="CHEBI:57880"/>
        <dbReference type="ChEBI" id="CHEBI:58178"/>
        <dbReference type="ChEBI" id="CHEBI:456216"/>
        <dbReference type="EC" id="2.7.1.67"/>
    </reaction>
</comment>
<reference evidence="8 9" key="1">
    <citation type="submission" date="2008-07" db="EMBL/GenBank/DDBJ databases">
        <authorList>
            <person name="El-Sayed N."/>
            <person name="Caler E."/>
            <person name="Inman J."/>
            <person name="Amedeo P."/>
            <person name="Hass B."/>
            <person name="Wortman J."/>
        </authorList>
    </citation>
    <scope>NUCLEOTIDE SEQUENCE [LARGE SCALE GENOMIC DNA]</scope>
    <source>
        <strain evidence="9">ATCC 50983 / TXsc</strain>
    </source>
</reference>
<evidence type="ECO:0000313" key="9">
    <source>
        <dbReference type="Proteomes" id="UP000007800"/>
    </source>
</evidence>
<feature type="region of interest" description="Disordered" evidence="5">
    <location>
        <begin position="164"/>
        <end position="236"/>
    </location>
</feature>
<dbReference type="SMART" id="SM00146">
    <property type="entry name" value="PI3Kc"/>
    <property type="match status" value="1"/>
</dbReference>
<dbReference type="GO" id="GO:0016020">
    <property type="term" value="C:membrane"/>
    <property type="evidence" value="ECO:0007669"/>
    <property type="project" value="TreeGrafter"/>
</dbReference>
<organism evidence="9">
    <name type="scientific">Perkinsus marinus (strain ATCC 50983 / TXsc)</name>
    <dbReference type="NCBI Taxonomy" id="423536"/>
    <lineage>
        <taxon>Eukaryota</taxon>
        <taxon>Sar</taxon>
        <taxon>Alveolata</taxon>
        <taxon>Perkinsozoa</taxon>
        <taxon>Perkinsea</taxon>
        <taxon>Perkinsida</taxon>
        <taxon>Perkinsidae</taxon>
        <taxon>Perkinsus</taxon>
    </lineage>
</organism>
<dbReference type="InterPro" id="IPR015433">
    <property type="entry name" value="PI3/4_kinase"/>
</dbReference>
<dbReference type="InterPro" id="IPR000403">
    <property type="entry name" value="PI3/4_kinase_cat_dom"/>
</dbReference>
<protein>
    <recommendedName>
        <fullName evidence="2">1-phosphatidylinositol 4-kinase</fullName>
        <ecNumber evidence="2">2.7.1.67</ecNumber>
    </recommendedName>
</protein>
<dbReference type="InterPro" id="IPR018936">
    <property type="entry name" value="PI3/4_kinase_CS"/>
</dbReference>
<dbReference type="InterPro" id="IPR049160">
    <property type="entry name" value="PI4KB-PIK1_PIK"/>
</dbReference>
<dbReference type="EMBL" id="GG678492">
    <property type="protein sequence ID" value="EER09232.1"/>
    <property type="molecule type" value="Genomic_DNA"/>
</dbReference>
<dbReference type="InterPro" id="IPR001263">
    <property type="entry name" value="PI3K_accessory_dom"/>
</dbReference>
<dbReference type="InterPro" id="IPR011009">
    <property type="entry name" value="Kinase-like_dom_sf"/>
</dbReference>
<dbReference type="OMA" id="CLESWNA"/>
<evidence type="ECO:0000256" key="4">
    <source>
        <dbReference type="ARBA" id="ARBA00022777"/>
    </source>
</evidence>
<dbReference type="CDD" id="cd05168">
    <property type="entry name" value="PI4Kc_III_beta"/>
    <property type="match status" value="1"/>
</dbReference>
<dbReference type="InterPro" id="IPR036940">
    <property type="entry name" value="PI3/4_kinase_cat_sf"/>
</dbReference>
<evidence type="ECO:0000256" key="2">
    <source>
        <dbReference type="ARBA" id="ARBA00012169"/>
    </source>
</evidence>
<dbReference type="PROSITE" id="PS50290">
    <property type="entry name" value="PI3_4_KINASE_3"/>
    <property type="match status" value="1"/>
</dbReference>